<feature type="transmembrane region" description="Helical" evidence="1">
    <location>
        <begin position="6"/>
        <end position="28"/>
    </location>
</feature>
<proteinExistence type="predicted"/>
<dbReference type="Proteomes" id="UP000199387">
    <property type="component" value="Unassembled WGS sequence"/>
</dbReference>
<feature type="transmembrane region" description="Helical" evidence="1">
    <location>
        <begin position="40"/>
        <end position="60"/>
    </location>
</feature>
<dbReference type="AlphaFoldDB" id="A0A1G6LZA3"/>
<feature type="transmembrane region" description="Helical" evidence="1">
    <location>
        <begin position="201"/>
        <end position="220"/>
    </location>
</feature>
<dbReference type="EMBL" id="FMZA01000008">
    <property type="protein sequence ID" value="SDC48026.1"/>
    <property type="molecule type" value="Genomic_DNA"/>
</dbReference>
<feature type="transmembrane region" description="Helical" evidence="1">
    <location>
        <begin position="139"/>
        <end position="158"/>
    </location>
</feature>
<evidence type="ECO:0000313" key="3">
    <source>
        <dbReference type="Proteomes" id="UP000199387"/>
    </source>
</evidence>
<sequence>MEVSFNMALGLHVISGFAALLVFVIPMVTRKGGTFHRRTGWLYVVSMASVSITALYMGIYRLTWDAGSNPDAIPFSWFLIFIAILSGATAWYGIRVLRFKKRKISHRQPIDFLFPSLMLISAIGVSAYGWIISFPLLQYFPIIGMFLGLSQLQYWLSVPKRKSHWVVEHIVGMLSCCIATVTAFTVFGAPRLLQIESVSLMLWFMPTMALVPLIIGYSTYYTRKLDGKRNVPD</sequence>
<gene>
    <name evidence="2" type="ORF">SAMN04488112_108173</name>
</gene>
<reference evidence="2 3" key="1">
    <citation type="submission" date="2016-10" db="EMBL/GenBank/DDBJ databases">
        <authorList>
            <person name="de Groot N.N."/>
        </authorList>
    </citation>
    <scope>NUCLEOTIDE SEQUENCE [LARGE SCALE GENOMIC DNA]</scope>
    <source>
        <strain evidence="2 3">DSM 45514</strain>
    </source>
</reference>
<protein>
    <recommendedName>
        <fullName evidence="4">DUF2306 domain-containing protein</fullName>
    </recommendedName>
</protein>
<feature type="transmembrane region" description="Helical" evidence="1">
    <location>
        <begin position="170"/>
        <end position="189"/>
    </location>
</feature>
<evidence type="ECO:0000256" key="1">
    <source>
        <dbReference type="SAM" id="Phobius"/>
    </source>
</evidence>
<keyword evidence="1" id="KW-0812">Transmembrane</keyword>
<dbReference type="RefSeq" id="WP_091569340.1">
    <property type="nucleotide sequence ID" value="NZ_FMZA01000008.1"/>
</dbReference>
<evidence type="ECO:0008006" key="4">
    <source>
        <dbReference type="Google" id="ProtNLM"/>
    </source>
</evidence>
<keyword evidence="1" id="KW-1133">Transmembrane helix</keyword>
<name>A0A1G6LZA3_9BACL</name>
<feature type="transmembrane region" description="Helical" evidence="1">
    <location>
        <begin position="112"/>
        <end position="133"/>
    </location>
</feature>
<evidence type="ECO:0000313" key="2">
    <source>
        <dbReference type="EMBL" id="SDC48026.1"/>
    </source>
</evidence>
<keyword evidence="1" id="KW-0472">Membrane</keyword>
<dbReference type="STRING" id="1236220.SAMN04488112_108173"/>
<organism evidence="2 3">
    <name type="scientific">Melghirimyces thermohalophilus</name>
    <dbReference type="NCBI Taxonomy" id="1236220"/>
    <lineage>
        <taxon>Bacteria</taxon>
        <taxon>Bacillati</taxon>
        <taxon>Bacillota</taxon>
        <taxon>Bacilli</taxon>
        <taxon>Bacillales</taxon>
        <taxon>Thermoactinomycetaceae</taxon>
        <taxon>Melghirimyces</taxon>
    </lineage>
</organism>
<feature type="transmembrane region" description="Helical" evidence="1">
    <location>
        <begin position="72"/>
        <end position="92"/>
    </location>
</feature>
<dbReference type="OrthoDB" id="5984490at2"/>
<accession>A0A1G6LZA3</accession>
<keyword evidence="3" id="KW-1185">Reference proteome</keyword>